<dbReference type="Gene3D" id="3.40.190.10">
    <property type="entry name" value="Periplasmic binding protein-like II"/>
    <property type="match status" value="2"/>
</dbReference>
<evidence type="ECO:0000256" key="1">
    <source>
        <dbReference type="ARBA" id="ARBA00008520"/>
    </source>
</evidence>
<dbReference type="Pfam" id="PF13416">
    <property type="entry name" value="SBP_bac_8"/>
    <property type="match status" value="1"/>
</dbReference>
<evidence type="ECO:0000313" key="7">
    <source>
        <dbReference type="Proteomes" id="UP000215043"/>
    </source>
</evidence>
<dbReference type="PANTHER" id="PTHR30061">
    <property type="entry name" value="MALTOSE-BINDING PERIPLASMIC PROTEIN"/>
    <property type="match status" value="1"/>
</dbReference>
<name>A0A099D811_9ACTN</name>
<evidence type="ECO:0000313" key="6">
    <source>
        <dbReference type="Proteomes" id="UP000029737"/>
    </source>
</evidence>
<keyword evidence="3" id="KW-0732">Signal</keyword>
<dbReference type="RefSeq" id="WP_043571596.1">
    <property type="nucleotide sequence ID" value="NZ_CP022752.1"/>
</dbReference>
<reference evidence="4 7" key="2">
    <citation type="submission" date="2017-08" db="EMBL/GenBank/DDBJ databases">
        <title>The complete genome sequence of moderately halophilic actinomycete Actinopolyspora erythraea YIM 90600, the producer of novel erythromycin, novel actinopolysporins A-C and tubercidin.</title>
        <authorList>
            <person name="Yin M."/>
            <person name="Tang S."/>
        </authorList>
    </citation>
    <scope>NUCLEOTIDE SEQUENCE [LARGE SCALE GENOMIC DNA]</scope>
    <source>
        <strain evidence="4 7">YIM 90600</strain>
    </source>
</reference>
<evidence type="ECO:0000313" key="4">
    <source>
        <dbReference type="EMBL" id="ASU78530.1"/>
    </source>
</evidence>
<dbReference type="Proteomes" id="UP000029737">
    <property type="component" value="Unassembled WGS sequence"/>
</dbReference>
<evidence type="ECO:0000256" key="3">
    <source>
        <dbReference type="ARBA" id="ARBA00022729"/>
    </source>
</evidence>
<dbReference type="OrthoDB" id="9780991at2"/>
<comment type="similarity">
    <text evidence="1">Belongs to the bacterial solute-binding protein 1 family.</text>
</comment>
<dbReference type="GO" id="GO:0042956">
    <property type="term" value="P:maltodextrin transmembrane transport"/>
    <property type="evidence" value="ECO:0007669"/>
    <property type="project" value="TreeGrafter"/>
</dbReference>
<dbReference type="PANTHER" id="PTHR30061:SF50">
    <property type="entry name" value="MALTOSE_MALTODEXTRIN-BINDING PERIPLASMIC PROTEIN"/>
    <property type="match status" value="1"/>
</dbReference>
<dbReference type="eggNOG" id="COG1653">
    <property type="taxonomic scope" value="Bacteria"/>
</dbReference>
<evidence type="ECO:0000256" key="2">
    <source>
        <dbReference type="ARBA" id="ARBA00022448"/>
    </source>
</evidence>
<dbReference type="EMBL" id="JPMV01000013">
    <property type="protein sequence ID" value="KGI82036.1"/>
    <property type="molecule type" value="Genomic_DNA"/>
</dbReference>
<evidence type="ECO:0000313" key="5">
    <source>
        <dbReference type="EMBL" id="KGI82036.1"/>
    </source>
</evidence>
<proteinExistence type="inferred from homology"/>
<dbReference type="HOGENOM" id="CLU_031285_10_1_11"/>
<dbReference type="Proteomes" id="UP000215043">
    <property type="component" value="Chromosome"/>
</dbReference>
<sequence length="427" mass="46458">MRFWKLATVAIATTLLVGCGPPQVDQSGSDEDSRTGTLRVWLFDEANREPKEKVVDAAVREFESAHEDVTVDVRYIAVDTRSERFTGAFNDPSSAPDVAEFGNTDLASYVAAGGMSDLTGMVENWPAASDLSDSVLDTAKVDDRIYGVPWFTGVRALYYRTDVFEDLGLEPPRTLDELVETARTIRSQRPDMYGIAAGGKYTYAMMPFVWAFGGELAEREDGSWRSTIDTEPSRRGIRTYTRLLDPSICPPDQCSQMTGTESVQAFAGGKAAMTIGGDFNRTAVNEGAAGDDYDVVPLPGREPGSVAPAFAGGNLLGVMRSSDHSTLAQEFIKVLAGKKHQREMYEAMSYLPTFEDVQDQVAADDPAIEPFIETLQAGTRFVPSTPTWSEIDAQEILPTMAQRIATGEGVRGATGEAARRMNSTFGE</sequence>
<keyword evidence="2" id="KW-0813">Transport</keyword>
<dbReference type="AlphaFoldDB" id="A0A099D811"/>
<keyword evidence="6" id="KW-1185">Reference proteome</keyword>
<accession>A0A099D811</accession>
<dbReference type="GO" id="GO:1901982">
    <property type="term" value="F:maltose binding"/>
    <property type="evidence" value="ECO:0007669"/>
    <property type="project" value="TreeGrafter"/>
</dbReference>
<organism evidence="4 7">
    <name type="scientific">Actinopolyspora erythraea</name>
    <dbReference type="NCBI Taxonomy" id="414996"/>
    <lineage>
        <taxon>Bacteria</taxon>
        <taxon>Bacillati</taxon>
        <taxon>Actinomycetota</taxon>
        <taxon>Actinomycetes</taxon>
        <taxon>Actinopolysporales</taxon>
        <taxon>Actinopolysporaceae</taxon>
        <taxon>Actinopolyspora</taxon>
    </lineage>
</organism>
<dbReference type="PROSITE" id="PS51257">
    <property type="entry name" value="PROKAR_LIPOPROTEIN"/>
    <property type="match status" value="1"/>
</dbReference>
<dbReference type="GO" id="GO:0015768">
    <property type="term" value="P:maltose transport"/>
    <property type="evidence" value="ECO:0007669"/>
    <property type="project" value="TreeGrafter"/>
</dbReference>
<dbReference type="EMBL" id="CP022752">
    <property type="protein sequence ID" value="ASU78530.1"/>
    <property type="molecule type" value="Genomic_DNA"/>
</dbReference>
<reference evidence="5 6" key="1">
    <citation type="journal article" date="2014" name="PLoS ONE">
        <title>Identification and Characterization of a New Erythromycin Biosynthetic Gene Cluster in Actinopolyspora erythraea YIM90600, a Novel Erythronolide-Producing Halophilic Actinomycete Isolated from Salt Field.</title>
        <authorList>
            <person name="Chen D."/>
            <person name="Feng J."/>
            <person name="Huang L."/>
            <person name="Zhang Q."/>
            <person name="Wu J."/>
            <person name="Zhu X."/>
            <person name="Duan Y."/>
            <person name="Xu Z."/>
        </authorList>
    </citation>
    <scope>NUCLEOTIDE SEQUENCE [LARGE SCALE GENOMIC DNA]</scope>
    <source>
        <strain evidence="5 6">YIM90600</strain>
    </source>
</reference>
<dbReference type="SUPFAM" id="SSF53850">
    <property type="entry name" value="Periplasmic binding protein-like II"/>
    <property type="match status" value="1"/>
</dbReference>
<dbReference type="GO" id="GO:0055052">
    <property type="term" value="C:ATP-binding cassette (ABC) transporter complex, substrate-binding subunit-containing"/>
    <property type="evidence" value="ECO:0007669"/>
    <property type="project" value="TreeGrafter"/>
</dbReference>
<dbReference type="InterPro" id="IPR006059">
    <property type="entry name" value="SBP"/>
</dbReference>
<dbReference type="KEGG" id="aey:CDG81_09820"/>
<protein>
    <submittedName>
        <fullName evidence="4">ABC transporter substrate-binding protein</fullName>
    </submittedName>
</protein>
<gene>
    <name evidence="4" type="ORF">CDG81_09820</name>
    <name evidence="5" type="ORF">IL38_06785</name>
</gene>